<protein>
    <submittedName>
        <fullName evidence="9">L-lactate dehydrogenase (Cytochrome)</fullName>
        <ecNumber evidence="9">1.1.2.3</ecNumber>
    </submittedName>
</protein>
<evidence type="ECO:0000256" key="5">
    <source>
        <dbReference type="ARBA" id="ARBA00024042"/>
    </source>
</evidence>
<name>B2T8Q3_PARPJ</name>
<evidence type="ECO:0000313" key="10">
    <source>
        <dbReference type="Proteomes" id="UP000001739"/>
    </source>
</evidence>
<dbReference type="Gene3D" id="3.20.20.70">
    <property type="entry name" value="Aldolase class I"/>
    <property type="match status" value="1"/>
</dbReference>
<dbReference type="GO" id="GO:0010181">
    <property type="term" value="F:FMN binding"/>
    <property type="evidence" value="ECO:0007669"/>
    <property type="project" value="InterPro"/>
</dbReference>
<feature type="binding site" evidence="7">
    <location>
        <position position="119"/>
    </location>
    <ligand>
        <name>FMN</name>
        <dbReference type="ChEBI" id="CHEBI:58210"/>
    </ligand>
</feature>
<comment type="similarity">
    <text evidence="5">Belongs to the FMN-dependent alpha-hydroxy acid dehydrogenase family.</text>
</comment>
<feature type="binding site" evidence="7">
    <location>
        <position position="287"/>
    </location>
    <ligand>
        <name>glyoxylate</name>
        <dbReference type="ChEBI" id="CHEBI:36655"/>
    </ligand>
</feature>
<evidence type="ECO:0000256" key="6">
    <source>
        <dbReference type="PIRSR" id="PIRSR000138-1"/>
    </source>
</evidence>
<keyword evidence="2 7" id="KW-0285">Flavoprotein</keyword>
<organism evidence="9 10">
    <name type="scientific">Paraburkholderia phytofirmans (strain DSM 17436 / LMG 22146 / PsJN)</name>
    <name type="common">Burkholderia phytofirmans</name>
    <dbReference type="NCBI Taxonomy" id="398527"/>
    <lineage>
        <taxon>Bacteria</taxon>
        <taxon>Pseudomonadati</taxon>
        <taxon>Pseudomonadota</taxon>
        <taxon>Betaproteobacteria</taxon>
        <taxon>Burkholderiales</taxon>
        <taxon>Burkholderiaceae</taxon>
        <taxon>Paraburkholderia</taxon>
    </lineage>
</organism>
<dbReference type="OrthoDB" id="9770452at2"/>
<dbReference type="InterPro" id="IPR037396">
    <property type="entry name" value="FMN_HAD"/>
</dbReference>
<evidence type="ECO:0000313" key="9">
    <source>
        <dbReference type="EMBL" id="ACD20716.1"/>
    </source>
</evidence>
<gene>
    <name evidence="9" type="ordered locus">Bphyt_6402</name>
</gene>
<dbReference type="SUPFAM" id="SSF51395">
    <property type="entry name" value="FMN-linked oxidoreductases"/>
    <property type="match status" value="1"/>
</dbReference>
<dbReference type="PANTHER" id="PTHR10578:SF107">
    <property type="entry name" value="2-HYDROXYACID OXIDASE 1"/>
    <property type="match status" value="1"/>
</dbReference>
<feature type="binding site" evidence="7">
    <location>
        <begin position="341"/>
        <end position="342"/>
    </location>
    <ligand>
        <name>FMN</name>
        <dbReference type="ChEBI" id="CHEBI:58210"/>
    </ligand>
</feature>
<keyword evidence="4 9" id="KW-0560">Oxidoreductase</keyword>
<evidence type="ECO:0000256" key="3">
    <source>
        <dbReference type="ARBA" id="ARBA00022643"/>
    </source>
</evidence>
<dbReference type="eggNOG" id="COG1304">
    <property type="taxonomic scope" value="Bacteria"/>
</dbReference>
<dbReference type="Proteomes" id="UP000001739">
    <property type="component" value="Chromosome 2"/>
</dbReference>
<feature type="binding site" evidence="7">
    <location>
        <begin position="318"/>
        <end position="322"/>
    </location>
    <ligand>
        <name>FMN</name>
        <dbReference type="ChEBI" id="CHEBI:58210"/>
    </ligand>
</feature>
<sequence length="402" mass="42395">MKTSGEATYGHAIIPGKATIRDFVEPARKHLPAFAFNTLAGGAGNDAGVAENEAAFGRRFFVSRRFAPASTDQTATVFGHSYASPFGVAPMGLANLFYPGADLLLAQAAQAGNFPFVLSTAASTSIERITKVAPDVSWYQLYLLSDDRLNAELLSRVAGCGVAVLVLTVDVPVAGRRNSAIRDGVTLPLRWTSALLADVMRRPQWALGMLRHGAPKLENYAPHAGTADVGAASRHIASVMKMGLEWDDLKKVRAMWPGKLVIKGILHPDDAARSVALGADGIWVSNHGGRQLEGAIASLDALSEIRRAVGRDTAVFLDGGVRTGEDILKACALGAGLCFSGRSFAFPVAAYGERGVRAAVEILKEEIRVGLAQLGVQSLSALTSDSLSNVTRASTPGDPFES</sequence>
<feature type="binding site" evidence="7">
    <location>
        <position position="285"/>
    </location>
    <ligand>
        <name>FMN</name>
        <dbReference type="ChEBI" id="CHEBI:58210"/>
    </ligand>
</feature>
<feature type="binding site" evidence="7">
    <location>
        <position position="168"/>
    </location>
    <ligand>
        <name>FMN</name>
        <dbReference type="ChEBI" id="CHEBI:58210"/>
    </ligand>
</feature>
<feature type="binding site" evidence="7">
    <location>
        <position position="290"/>
    </location>
    <ligand>
        <name>glyoxylate</name>
        <dbReference type="ChEBI" id="CHEBI:36655"/>
    </ligand>
</feature>
<dbReference type="PIRSF" id="PIRSF000138">
    <property type="entry name" value="Al-hdrx_acd_dh"/>
    <property type="match status" value="1"/>
</dbReference>
<dbReference type="RefSeq" id="WP_012428224.1">
    <property type="nucleotide sequence ID" value="NC_010676.1"/>
</dbReference>
<dbReference type="PROSITE" id="PS00557">
    <property type="entry name" value="FMN_HYDROXY_ACID_DH_1"/>
    <property type="match status" value="1"/>
</dbReference>
<evidence type="ECO:0000256" key="7">
    <source>
        <dbReference type="PIRSR" id="PIRSR000138-2"/>
    </source>
</evidence>
<dbReference type="CDD" id="cd02809">
    <property type="entry name" value="alpha_hydroxyacid_oxid_FMN"/>
    <property type="match status" value="1"/>
</dbReference>
<dbReference type="KEGG" id="bpy:Bphyt_6402"/>
<dbReference type="PROSITE" id="PS51349">
    <property type="entry name" value="FMN_HYDROXY_ACID_DH_2"/>
    <property type="match status" value="1"/>
</dbReference>
<feature type="binding site" evidence="7">
    <location>
        <begin position="90"/>
        <end position="92"/>
    </location>
    <ligand>
        <name>FMN</name>
        <dbReference type="ChEBI" id="CHEBI:58210"/>
    </ligand>
</feature>
<dbReference type="AlphaFoldDB" id="B2T8Q3"/>
<proteinExistence type="inferred from homology"/>
<keyword evidence="3 7" id="KW-0288">FMN</keyword>
<dbReference type="InterPro" id="IPR000262">
    <property type="entry name" value="FMN-dep_DH"/>
</dbReference>
<dbReference type="STRING" id="398527.Bphyt_6402"/>
<feature type="binding site" evidence="7">
    <location>
        <position position="142"/>
    </location>
    <ligand>
        <name>glyoxylate</name>
        <dbReference type="ChEBI" id="CHEBI:36655"/>
    </ligand>
</feature>
<reference evidence="9 10" key="1">
    <citation type="journal article" date="2011" name="J. Bacteriol.">
        <title>Complete genome sequence of the plant growth-promoting endophyte Burkholderia phytofirmans strain PsJN.</title>
        <authorList>
            <person name="Weilharter A."/>
            <person name="Mitter B."/>
            <person name="Shin M.V."/>
            <person name="Chain P.S."/>
            <person name="Nowak J."/>
            <person name="Sessitsch A."/>
        </authorList>
    </citation>
    <scope>NUCLEOTIDE SEQUENCE [LARGE SCALE GENOMIC DNA]</scope>
    <source>
        <strain evidence="10">DSM 17436 / LMG 22146 / PsJN</strain>
    </source>
</reference>
<feature type="binding site" evidence="7">
    <location>
        <position position="140"/>
    </location>
    <ligand>
        <name>FMN</name>
        <dbReference type="ChEBI" id="CHEBI:58210"/>
    </ligand>
</feature>
<dbReference type="PANTHER" id="PTHR10578">
    <property type="entry name" value="S -2-HYDROXY-ACID OXIDASE-RELATED"/>
    <property type="match status" value="1"/>
</dbReference>
<evidence type="ECO:0000256" key="2">
    <source>
        <dbReference type="ARBA" id="ARBA00022630"/>
    </source>
</evidence>
<dbReference type="EMBL" id="CP001053">
    <property type="protein sequence ID" value="ACD20716.1"/>
    <property type="molecule type" value="Genomic_DNA"/>
</dbReference>
<dbReference type="Pfam" id="PF01070">
    <property type="entry name" value="FMN_dh"/>
    <property type="match status" value="1"/>
</dbReference>
<accession>B2T8Q3</accession>
<comment type="cofactor">
    <cofactor evidence="1">
        <name>FMN</name>
        <dbReference type="ChEBI" id="CHEBI:58210"/>
    </cofactor>
</comment>
<dbReference type="InterPro" id="IPR008259">
    <property type="entry name" value="FMN_hydac_DH_AS"/>
</dbReference>
<feature type="domain" description="FMN hydroxy acid dehydrogenase" evidence="8">
    <location>
        <begin position="12"/>
        <end position="392"/>
    </location>
</feature>
<dbReference type="HOGENOM" id="CLU_020639_0_0_4"/>
<dbReference type="EC" id="1.1.2.3" evidence="9"/>
<evidence type="ECO:0000259" key="8">
    <source>
        <dbReference type="PROSITE" id="PS51349"/>
    </source>
</evidence>
<feature type="binding site" evidence="7">
    <location>
        <position position="263"/>
    </location>
    <ligand>
        <name>glyoxylate</name>
        <dbReference type="ChEBI" id="CHEBI:36655"/>
    </ligand>
</feature>
<evidence type="ECO:0000256" key="1">
    <source>
        <dbReference type="ARBA" id="ARBA00001917"/>
    </source>
</evidence>
<dbReference type="InterPro" id="IPR013785">
    <property type="entry name" value="Aldolase_TIM"/>
</dbReference>
<feature type="active site" description="Proton acceptor" evidence="6">
    <location>
        <position position="287"/>
    </location>
</feature>
<dbReference type="InterPro" id="IPR012133">
    <property type="entry name" value="Alpha-hydoxy_acid_DH_FMN"/>
</dbReference>
<evidence type="ECO:0000256" key="4">
    <source>
        <dbReference type="ARBA" id="ARBA00023002"/>
    </source>
</evidence>
<dbReference type="GO" id="GO:0004460">
    <property type="term" value="F:L-lactate dehydrogenase (cytochrome) activity"/>
    <property type="evidence" value="ECO:0007669"/>
    <property type="project" value="UniProtKB-EC"/>
</dbReference>
<feature type="binding site" evidence="7">
    <location>
        <position position="177"/>
    </location>
    <ligand>
        <name>glyoxylate</name>
        <dbReference type="ChEBI" id="CHEBI:36655"/>
    </ligand>
</feature>